<proteinExistence type="predicted"/>
<gene>
    <name evidence="1" type="ORF">BU25DRAFT_416698</name>
</gene>
<accession>A0ACB6SGS1</accession>
<protein>
    <submittedName>
        <fullName evidence="1">Alpha/beta-hydrolase</fullName>
    </submittedName>
</protein>
<organism evidence="1 2">
    <name type="scientific">Macroventuria anomochaeta</name>
    <dbReference type="NCBI Taxonomy" id="301207"/>
    <lineage>
        <taxon>Eukaryota</taxon>
        <taxon>Fungi</taxon>
        <taxon>Dikarya</taxon>
        <taxon>Ascomycota</taxon>
        <taxon>Pezizomycotina</taxon>
        <taxon>Dothideomycetes</taxon>
        <taxon>Pleosporomycetidae</taxon>
        <taxon>Pleosporales</taxon>
        <taxon>Pleosporineae</taxon>
        <taxon>Didymellaceae</taxon>
        <taxon>Macroventuria</taxon>
    </lineage>
</organism>
<dbReference type="EMBL" id="MU006701">
    <property type="protein sequence ID" value="KAF2633495.1"/>
    <property type="molecule type" value="Genomic_DNA"/>
</dbReference>
<sequence>MASNNTEKQKFTFHHPELGPLTGLVQPDNVVQFRAVPYASIPARFKRSILLESLLQGENNHTEYGHFHKQQRREEESTGASLHPRRRLRPRQNRRPALHRPDGSTIDQQWPTHRLRIHPVPPRRFSYLHTSSADSNLALNDQRNALLWIQRFISGFGGDEKRVTVFGESAGSISICYHMLKEPPSSGPLFDRAVLMSGIIGPSTAPCEVGDAEKRYDAFLTRLGIEKRGDEGLRKLREVDVERVVAASAEMGDEGGMWLAVRDKEWFDGDKERVTWDRIPELIGECKWVNDIILGCTSFEGTTFASRYADVKPDAFLSSIKDQLGEESAQIVAKAYNITSTMDQNLFLTSLLRWVGDAIFDAPNHMLATHLSTVSVASRVVASGASEGKKAKNVYRYIFNVRNPFPNNVLYQQPHHWVDIYFIFKAHQFRFPSERLKSISTKHAQLWIDFANGKKPWAEYVSSGKGDEVAMLADEREGWVEKSVNEVEGELEWGYGRCEELVRSWEGKKGGEWAPLDLKCLKGVKKT</sequence>
<reference evidence="1" key="1">
    <citation type="journal article" date="2020" name="Stud. Mycol.">
        <title>101 Dothideomycetes genomes: a test case for predicting lifestyles and emergence of pathogens.</title>
        <authorList>
            <person name="Haridas S."/>
            <person name="Albert R."/>
            <person name="Binder M."/>
            <person name="Bloem J."/>
            <person name="Labutti K."/>
            <person name="Salamov A."/>
            <person name="Andreopoulos B."/>
            <person name="Baker S."/>
            <person name="Barry K."/>
            <person name="Bills G."/>
            <person name="Bluhm B."/>
            <person name="Cannon C."/>
            <person name="Castanera R."/>
            <person name="Culley D."/>
            <person name="Daum C."/>
            <person name="Ezra D."/>
            <person name="Gonzalez J."/>
            <person name="Henrissat B."/>
            <person name="Kuo A."/>
            <person name="Liang C."/>
            <person name="Lipzen A."/>
            <person name="Lutzoni F."/>
            <person name="Magnuson J."/>
            <person name="Mondo S."/>
            <person name="Nolan M."/>
            <person name="Ohm R."/>
            <person name="Pangilinan J."/>
            <person name="Park H.-J."/>
            <person name="Ramirez L."/>
            <person name="Alfaro M."/>
            <person name="Sun H."/>
            <person name="Tritt A."/>
            <person name="Yoshinaga Y."/>
            <person name="Zwiers L.-H."/>
            <person name="Turgeon B."/>
            <person name="Goodwin S."/>
            <person name="Spatafora J."/>
            <person name="Crous P."/>
            <person name="Grigoriev I."/>
        </authorList>
    </citation>
    <scope>NUCLEOTIDE SEQUENCE</scope>
    <source>
        <strain evidence="1">CBS 525.71</strain>
    </source>
</reference>
<evidence type="ECO:0000313" key="2">
    <source>
        <dbReference type="Proteomes" id="UP000799754"/>
    </source>
</evidence>
<keyword evidence="2" id="KW-1185">Reference proteome</keyword>
<comment type="caution">
    <text evidence="1">The sequence shown here is derived from an EMBL/GenBank/DDBJ whole genome shotgun (WGS) entry which is preliminary data.</text>
</comment>
<evidence type="ECO:0000313" key="1">
    <source>
        <dbReference type="EMBL" id="KAF2633495.1"/>
    </source>
</evidence>
<dbReference type="Proteomes" id="UP000799754">
    <property type="component" value="Unassembled WGS sequence"/>
</dbReference>
<name>A0ACB6SGS1_9PLEO</name>